<dbReference type="PANTHER" id="PTHR43141:SF5">
    <property type="entry name" value="CYTOCHROME BD-I UBIQUINOL OXIDASE SUBUNIT 2"/>
    <property type="match status" value="1"/>
</dbReference>
<evidence type="ECO:0000256" key="5">
    <source>
        <dbReference type="ARBA" id="ARBA00022617"/>
    </source>
</evidence>
<evidence type="ECO:0000313" key="14">
    <source>
        <dbReference type="Proteomes" id="UP001596378"/>
    </source>
</evidence>
<dbReference type="InterPro" id="IPR003317">
    <property type="entry name" value="Cyt-d_oxidase_su2"/>
</dbReference>
<keyword evidence="9 12" id="KW-1133">Transmembrane helix</keyword>
<dbReference type="EMBL" id="JBHTAI010000010">
    <property type="protein sequence ID" value="MFC7150343.1"/>
    <property type="molecule type" value="Genomic_DNA"/>
</dbReference>
<feature type="transmembrane region" description="Helical" evidence="12">
    <location>
        <begin position="200"/>
        <end position="220"/>
    </location>
</feature>
<evidence type="ECO:0000256" key="8">
    <source>
        <dbReference type="ARBA" id="ARBA00022982"/>
    </source>
</evidence>
<dbReference type="NCBIfam" id="TIGR00203">
    <property type="entry name" value="cydB"/>
    <property type="match status" value="1"/>
</dbReference>
<proteinExistence type="inferred from homology"/>
<comment type="similarity">
    <text evidence="2">Belongs to the cytochrome ubiquinol oxidase subunit 2 family.</text>
</comment>
<dbReference type="RefSeq" id="WP_378045740.1">
    <property type="nucleotide sequence ID" value="NZ_JBHMDN010000008.1"/>
</dbReference>
<dbReference type="Proteomes" id="UP001596378">
    <property type="component" value="Unassembled WGS sequence"/>
</dbReference>
<keyword evidence="8" id="KW-0249">Electron transport</keyword>
<keyword evidence="11 12" id="KW-0472">Membrane</keyword>
<evidence type="ECO:0000256" key="11">
    <source>
        <dbReference type="ARBA" id="ARBA00023136"/>
    </source>
</evidence>
<keyword evidence="14" id="KW-1185">Reference proteome</keyword>
<keyword evidence="6 12" id="KW-0812">Transmembrane</keyword>
<comment type="subcellular location">
    <subcellularLocation>
        <location evidence="1">Cell membrane</location>
        <topology evidence="1">Multi-pass membrane protein</topology>
    </subcellularLocation>
</comment>
<feature type="transmembrane region" description="Helical" evidence="12">
    <location>
        <begin position="82"/>
        <end position="102"/>
    </location>
</feature>
<evidence type="ECO:0000256" key="1">
    <source>
        <dbReference type="ARBA" id="ARBA00004651"/>
    </source>
</evidence>
<evidence type="ECO:0000256" key="9">
    <source>
        <dbReference type="ARBA" id="ARBA00022989"/>
    </source>
</evidence>
<keyword evidence="5" id="KW-0349">Heme</keyword>
<comment type="caution">
    <text evidence="13">The sequence shown here is derived from an EMBL/GenBank/DDBJ whole genome shotgun (WGS) entry which is preliminary data.</text>
</comment>
<feature type="transmembrane region" description="Helical" evidence="12">
    <location>
        <begin position="114"/>
        <end position="136"/>
    </location>
</feature>
<sequence>MSFNEIWFLLIAVLFTGFFFLEGFDFGVGMAVRRIADNDLERRTVIHTIGPFWDANEVWLITAAGAMFAAFPHWYATLFSGYYSLLVLVLLALICRGVAFEFRGKAEGEGWRKLWDAAIWIGSFVPPLLLGVLFAGTLKGVPIGRDMEMNARLVDIFNGYSLLGGAVVVGLCWLHGLVFLSLRTSGKLRERARTKALRWLPWQAALLSGFAVLTVYSTDLAARRELWLILALVLGAASVLLAGFFLRRGREGWGFVMTGFQIVLLFATLFIGLFPRLMVSSMADEFALTVFNAASGEYTLRAMTVVAVVLLPFVVGYQAWSYFVFHKRITNRDHLEY</sequence>
<gene>
    <name evidence="13" type="primary">cydB</name>
    <name evidence="13" type="ORF">ACFQMJ_17580</name>
</gene>
<dbReference type="PANTHER" id="PTHR43141">
    <property type="entry name" value="CYTOCHROME BD2 SUBUNIT II"/>
    <property type="match status" value="1"/>
</dbReference>
<evidence type="ECO:0000256" key="10">
    <source>
        <dbReference type="ARBA" id="ARBA00023004"/>
    </source>
</evidence>
<accession>A0ABW2FEU4</accession>
<feature type="transmembrane region" description="Helical" evidence="12">
    <location>
        <begin position="226"/>
        <end position="246"/>
    </location>
</feature>
<name>A0ABW2FEU4_9BACL</name>
<dbReference type="Pfam" id="PF02322">
    <property type="entry name" value="Cyt_bd_oxida_II"/>
    <property type="match status" value="1"/>
</dbReference>
<evidence type="ECO:0000256" key="2">
    <source>
        <dbReference type="ARBA" id="ARBA00007543"/>
    </source>
</evidence>
<keyword evidence="4" id="KW-1003">Cell membrane</keyword>
<evidence type="ECO:0000256" key="6">
    <source>
        <dbReference type="ARBA" id="ARBA00022692"/>
    </source>
</evidence>
<evidence type="ECO:0000256" key="4">
    <source>
        <dbReference type="ARBA" id="ARBA00022475"/>
    </source>
</evidence>
<evidence type="ECO:0000256" key="12">
    <source>
        <dbReference type="SAM" id="Phobius"/>
    </source>
</evidence>
<organism evidence="13 14">
    <name type="scientific">Cohnella cellulosilytica</name>
    <dbReference type="NCBI Taxonomy" id="986710"/>
    <lineage>
        <taxon>Bacteria</taxon>
        <taxon>Bacillati</taxon>
        <taxon>Bacillota</taxon>
        <taxon>Bacilli</taxon>
        <taxon>Bacillales</taxon>
        <taxon>Paenibacillaceae</taxon>
        <taxon>Cohnella</taxon>
    </lineage>
</organism>
<feature type="transmembrane region" description="Helical" evidence="12">
    <location>
        <begin position="6"/>
        <end position="24"/>
    </location>
</feature>
<protein>
    <submittedName>
        <fullName evidence="13">Cytochrome d ubiquinol oxidase subunit II</fullName>
    </submittedName>
</protein>
<evidence type="ECO:0000313" key="13">
    <source>
        <dbReference type="EMBL" id="MFC7150343.1"/>
    </source>
</evidence>
<keyword evidence="10" id="KW-0408">Iron</keyword>
<keyword evidence="7" id="KW-0479">Metal-binding</keyword>
<evidence type="ECO:0000256" key="7">
    <source>
        <dbReference type="ARBA" id="ARBA00022723"/>
    </source>
</evidence>
<feature type="transmembrane region" description="Helical" evidence="12">
    <location>
        <begin position="156"/>
        <end position="180"/>
    </location>
</feature>
<feature type="transmembrane region" description="Helical" evidence="12">
    <location>
        <begin position="58"/>
        <end position="76"/>
    </location>
</feature>
<reference evidence="14" key="1">
    <citation type="journal article" date="2019" name="Int. J. Syst. Evol. Microbiol.">
        <title>The Global Catalogue of Microorganisms (GCM) 10K type strain sequencing project: providing services to taxonomists for standard genome sequencing and annotation.</title>
        <authorList>
            <consortium name="The Broad Institute Genomics Platform"/>
            <consortium name="The Broad Institute Genome Sequencing Center for Infectious Disease"/>
            <person name="Wu L."/>
            <person name="Ma J."/>
        </authorList>
    </citation>
    <scope>NUCLEOTIDE SEQUENCE [LARGE SCALE GENOMIC DNA]</scope>
    <source>
        <strain evidence="14">KCTC 12907</strain>
    </source>
</reference>
<feature type="transmembrane region" description="Helical" evidence="12">
    <location>
        <begin position="298"/>
        <end position="325"/>
    </location>
</feature>
<keyword evidence="3" id="KW-0813">Transport</keyword>
<evidence type="ECO:0000256" key="3">
    <source>
        <dbReference type="ARBA" id="ARBA00022448"/>
    </source>
</evidence>
<dbReference type="PIRSF" id="PIRSF000267">
    <property type="entry name" value="Cyt_oxidse_sub2"/>
    <property type="match status" value="1"/>
</dbReference>
<feature type="transmembrane region" description="Helical" evidence="12">
    <location>
        <begin position="253"/>
        <end position="278"/>
    </location>
</feature>